<proteinExistence type="predicted"/>
<evidence type="ECO:0000313" key="1">
    <source>
        <dbReference type="EMBL" id="GAH29574.1"/>
    </source>
</evidence>
<feature type="non-terminal residue" evidence="1">
    <location>
        <position position="1"/>
    </location>
</feature>
<dbReference type="InterPro" id="IPR056472">
    <property type="entry name" value="HCP"/>
</dbReference>
<dbReference type="InterPro" id="IPR053746">
    <property type="entry name" value="Viral_HT_Connector_Assembly"/>
</dbReference>
<dbReference type="Gene3D" id="1.10.246.150">
    <property type="match status" value="1"/>
</dbReference>
<dbReference type="EMBL" id="BARU01002557">
    <property type="protein sequence ID" value="GAH29574.1"/>
    <property type="molecule type" value="Genomic_DNA"/>
</dbReference>
<protein>
    <submittedName>
        <fullName evidence="1">Uncharacterized protein</fullName>
    </submittedName>
</protein>
<name>X1FJM2_9ZZZZ</name>
<reference evidence="1" key="1">
    <citation type="journal article" date="2014" name="Front. Microbiol.">
        <title>High frequency of phylogenetically diverse reductive dehalogenase-homologous genes in deep subseafloor sedimentary metagenomes.</title>
        <authorList>
            <person name="Kawai M."/>
            <person name="Futagami T."/>
            <person name="Toyoda A."/>
            <person name="Takaki Y."/>
            <person name="Nishi S."/>
            <person name="Hori S."/>
            <person name="Arai W."/>
            <person name="Tsubouchi T."/>
            <person name="Morono Y."/>
            <person name="Uchiyama I."/>
            <person name="Ito T."/>
            <person name="Fujiyama A."/>
            <person name="Inagaki F."/>
            <person name="Takami H."/>
        </authorList>
    </citation>
    <scope>NUCLEOTIDE SEQUENCE</scope>
    <source>
        <strain evidence="1">Expedition CK06-06</strain>
    </source>
</reference>
<comment type="caution">
    <text evidence="1">The sequence shown here is derived from an EMBL/GenBank/DDBJ whole genome shotgun (WGS) entry which is preliminary data.</text>
</comment>
<sequence length="116" mass="12831">VPIASVVTLTDNGSLVDSDDYHVYRQGRISLESGYFTEGFKKVAVSYVAGFTPVPADIKLAVNKLISIDYKTGKRRGFVAEKIGDYSYRMPDMSRSAGFPPEVEQTLRQYKIITGA</sequence>
<gene>
    <name evidence="1" type="ORF">S03H2_05981</name>
</gene>
<dbReference type="Pfam" id="PF24163">
    <property type="entry name" value="HCP"/>
    <property type="match status" value="1"/>
</dbReference>
<accession>X1FJM2</accession>
<dbReference type="AlphaFoldDB" id="X1FJM2"/>
<organism evidence="1">
    <name type="scientific">marine sediment metagenome</name>
    <dbReference type="NCBI Taxonomy" id="412755"/>
    <lineage>
        <taxon>unclassified sequences</taxon>
        <taxon>metagenomes</taxon>
        <taxon>ecological metagenomes</taxon>
    </lineage>
</organism>
<dbReference type="InterPro" id="IPR036558">
    <property type="entry name" value="YqbG-like_sf"/>
</dbReference>
<dbReference type="SUPFAM" id="SSF116915">
    <property type="entry name" value="Hypothetical protein YqbG"/>
    <property type="match status" value="1"/>
</dbReference>